<dbReference type="PANTHER" id="PTHR43649">
    <property type="entry name" value="ARABINOSE-BINDING PROTEIN-RELATED"/>
    <property type="match status" value="1"/>
</dbReference>
<evidence type="ECO:0000313" key="8">
    <source>
        <dbReference type="Proteomes" id="UP000617426"/>
    </source>
</evidence>
<evidence type="ECO:0000256" key="2">
    <source>
        <dbReference type="ARBA" id="ARBA00022729"/>
    </source>
</evidence>
<feature type="signal peptide" evidence="6">
    <location>
        <begin position="1"/>
        <end position="17"/>
    </location>
</feature>
<name>A0A923E7I6_9ACTO</name>
<dbReference type="Proteomes" id="UP000617426">
    <property type="component" value="Unassembled WGS sequence"/>
</dbReference>
<feature type="chain" id="PRO_5038363132" evidence="6">
    <location>
        <begin position="18"/>
        <end position="431"/>
    </location>
</feature>
<proteinExistence type="predicted"/>
<keyword evidence="1" id="KW-1003">Cell membrane</keyword>
<accession>A0A923E7I6</accession>
<organism evidence="7 8">
    <name type="scientific">Schaalia hyovaginalis</name>
    <dbReference type="NCBI Taxonomy" id="29316"/>
    <lineage>
        <taxon>Bacteria</taxon>
        <taxon>Bacillati</taxon>
        <taxon>Actinomycetota</taxon>
        <taxon>Actinomycetes</taxon>
        <taxon>Actinomycetales</taxon>
        <taxon>Actinomycetaceae</taxon>
        <taxon>Schaalia</taxon>
    </lineage>
</organism>
<dbReference type="InterPro" id="IPR050490">
    <property type="entry name" value="Bact_solute-bd_prot1"/>
</dbReference>
<protein>
    <submittedName>
        <fullName evidence="7">Raffinose/stachyose/melibiose transport system substrate-binding protein</fullName>
    </submittedName>
</protein>
<keyword evidence="3" id="KW-0472">Membrane</keyword>
<dbReference type="SUPFAM" id="SSF53850">
    <property type="entry name" value="Periplasmic binding protein-like II"/>
    <property type="match status" value="1"/>
</dbReference>
<dbReference type="Pfam" id="PF01547">
    <property type="entry name" value="SBP_bac_1"/>
    <property type="match status" value="1"/>
</dbReference>
<evidence type="ECO:0000313" key="7">
    <source>
        <dbReference type="EMBL" id="MBB6334996.1"/>
    </source>
</evidence>
<dbReference type="Gene3D" id="3.40.190.10">
    <property type="entry name" value="Periplasmic binding protein-like II"/>
    <property type="match status" value="2"/>
</dbReference>
<reference evidence="7" key="1">
    <citation type="submission" date="2020-08" db="EMBL/GenBank/DDBJ databases">
        <title>Sequencing the genomes of 1000 actinobacteria strains.</title>
        <authorList>
            <person name="Klenk H.-P."/>
        </authorList>
    </citation>
    <scope>NUCLEOTIDE SEQUENCE</scope>
    <source>
        <strain evidence="7">DSM 10695</strain>
    </source>
</reference>
<dbReference type="PANTHER" id="PTHR43649:SF33">
    <property type="entry name" value="POLYGALACTURONAN_RHAMNOGALACTURONAN-BINDING PROTEIN YTCQ"/>
    <property type="match status" value="1"/>
</dbReference>
<dbReference type="AlphaFoldDB" id="A0A923E7I6"/>
<keyword evidence="5" id="KW-0449">Lipoprotein</keyword>
<evidence type="ECO:0000256" key="1">
    <source>
        <dbReference type="ARBA" id="ARBA00022475"/>
    </source>
</evidence>
<evidence type="ECO:0000256" key="3">
    <source>
        <dbReference type="ARBA" id="ARBA00023136"/>
    </source>
</evidence>
<evidence type="ECO:0000256" key="4">
    <source>
        <dbReference type="ARBA" id="ARBA00023139"/>
    </source>
</evidence>
<comment type="caution">
    <text evidence="7">The sequence shown here is derived from an EMBL/GenBank/DDBJ whole genome shotgun (WGS) entry which is preliminary data.</text>
</comment>
<dbReference type="PROSITE" id="PS51257">
    <property type="entry name" value="PROKAR_LIPOPROTEIN"/>
    <property type="match status" value="1"/>
</dbReference>
<dbReference type="InterPro" id="IPR006059">
    <property type="entry name" value="SBP"/>
</dbReference>
<keyword evidence="8" id="KW-1185">Reference proteome</keyword>
<evidence type="ECO:0000256" key="5">
    <source>
        <dbReference type="ARBA" id="ARBA00023288"/>
    </source>
</evidence>
<gene>
    <name evidence="7" type="ORF">HD592_001561</name>
</gene>
<keyword evidence="2 6" id="KW-0732">Signal</keyword>
<keyword evidence="4" id="KW-0564">Palmitate</keyword>
<evidence type="ECO:0000256" key="6">
    <source>
        <dbReference type="SAM" id="SignalP"/>
    </source>
</evidence>
<sequence length="431" mass="44303">MNTLRTAIALGAAGALALGLAACQGGGDAAESGSASSTEGIVYVVPTSWANVAVLTEAVDAYNADAASPVTLQAIPDENYNSVVGSRLAGGTDIDIFAGAYTLFDVPNVMVDLTGEPFLDRLTEAGVDSLTASDGKVYSFPSPTPGATFGVFYNTKVFEEAGVAVPTSLAEMTEAMKALKAKGTTPLFLAGKDGWTLLQHRNSVNPLMNLDGDTISKLNANEMRWDQIPALTDQYNALESWAKDGLLNEDVLTATYEESLKAVVDGSAAMIINGSWAIGEMSGLADDAATSIGFFPLPSAEGRTMLGLSGADGLHIAKSSANVEGAKAFLSYLASPEVAQKFMDAAPGISNFTDVTVPEKAPKAMTDIATAIEKGASTLAIDNASLVPAPESDLIAAYQQLVAGQMSAADFLTTEADGMIASGKAAGIPGF</sequence>
<dbReference type="EMBL" id="JACHMK010000001">
    <property type="protein sequence ID" value="MBB6334996.1"/>
    <property type="molecule type" value="Genomic_DNA"/>
</dbReference>
<dbReference type="RefSeq" id="WP_184453117.1">
    <property type="nucleotide sequence ID" value="NZ_JACHMK010000001.1"/>
</dbReference>